<dbReference type="PROSITE" id="PS50102">
    <property type="entry name" value="RRM"/>
    <property type="match status" value="1"/>
</dbReference>
<dbReference type="SUPFAM" id="SSF46565">
    <property type="entry name" value="Chaperone J-domain"/>
    <property type="match status" value="1"/>
</dbReference>
<dbReference type="Gene3D" id="1.10.287.110">
    <property type="entry name" value="DnaJ domain"/>
    <property type="match status" value="1"/>
</dbReference>
<evidence type="ECO:0000256" key="5">
    <source>
        <dbReference type="ARBA" id="ARBA00023242"/>
    </source>
</evidence>
<evidence type="ECO:0000313" key="10">
    <source>
        <dbReference type="EMBL" id="KAG0658222.1"/>
    </source>
</evidence>
<feature type="compositionally biased region" description="Basic and acidic residues" evidence="7">
    <location>
        <begin position="146"/>
        <end position="161"/>
    </location>
</feature>
<dbReference type="InterPro" id="IPR052094">
    <property type="entry name" value="Pre-mRNA-splicing_ERAD"/>
</dbReference>
<keyword evidence="3" id="KW-0963">Cytoplasm</keyword>
<dbReference type="SMART" id="SM00360">
    <property type="entry name" value="RRM"/>
    <property type="match status" value="1"/>
</dbReference>
<name>A0A9P6VX11_RHOMI</name>
<dbReference type="CDD" id="cd00590">
    <property type="entry name" value="RRM_SF"/>
    <property type="match status" value="1"/>
</dbReference>
<keyword evidence="6" id="KW-0694">RNA-binding</keyword>
<dbReference type="PROSITE" id="PS50076">
    <property type="entry name" value="DNAJ_2"/>
    <property type="match status" value="1"/>
</dbReference>
<dbReference type="GO" id="GO:0005681">
    <property type="term" value="C:spliceosomal complex"/>
    <property type="evidence" value="ECO:0007669"/>
    <property type="project" value="TreeGrafter"/>
</dbReference>
<dbReference type="EMBL" id="PUHQ01000069">
    <property type="protein sequence ID" value="KAG0658222.1"/>
    <property type="molecule type" value="Genomic_DNA"/>
</dbReference>
<keyword evidence="11" id="KW-1185">Reference proteome</keyword>
<sequence>MATEDVDYYALLGIEATATSAEIRKAYRQKSLKVHPDRNPDDPQAAALFHELSIAADVLSDPTQRASFDALLTARNARKARFAALDNKRKALAEDLEAREREFKKQKAGEATEAQRKRQELERLKEEGRRLREMKMNEANAGEQARQQEEAERDERRRAREGGAAAANGGGPAGVVELGPLDKTLKVKWQKSIHPSLGSVEALTTFFRTALAPHDPDLDSVVLSSKTLAQPSKGKFGSGVVAFRSLKAAVRAVKGKAADPDGMWRGFEVDWAAGQPPAALGGASTNPAPPVAAASPDPQPIPKTTPVSANEDAVLAKLRQRERERERLMDEMRRQDEEEGAATARPTRATRATEPASPPPPPPPPHPYLTKSELYISGLPSAVRDTEIVHVLRDCLRVRLHLERDPKDGKSLLSMQLEVYFSQSPAQRADGFGRGLSGTAPLLGKIEFESLDRAEKAYATCNNARVGAHPGSLQLSIIPGSDASLDPVPTAQCLIVKHLPQRFTPSELYDLARPFGAVHSIQLLFTPHPSSGLPTFTGRALVIYYEEEHAAEARVGLHFLEVKGQNIAVQVYDPKRGGGGAKGSMRRGNSPLQSQSPPSSGSAPRTTSPTEFWRPSSSPETPSPLERKSAALLGLGLSSPASASGSQISVRPVQPPSTSKSKWADDGGAASSRGAAKSGISSGDDGSSPAAARTLLEKLSLGTPQATGTSLYWQSDRSLESSRHARSAASQPQERPKSERERLADQVTVLVPDAATRDKVLALLYELPKRDRAMCLFNSDFLLSKVQDALVIVGTEEEEEKGGGDECLVPKTGPGEEIATAATLPGRLVDLATWSSSRIVPLLPALIKRFDLAVPATGDVTATRTFMGTLEGKPASEVKQKLGERLFRVVKAIGREQGLKGASRITIELLDAEDDLGALAELMHYPAVLREKVILTAQQLATKGSSTGVAPDRLVKLLSPFAPYLSRSPHPRGLVMSVTAATEKSTTPSSSEKVAPEHETALHRVTDYPLVKDTLATAHGYVERRPYLNNLYERTLALSLSILHRLEPLQKRLPLELADGYANSALDVVEKYVPQVKMETGELLGMAKQPADAAYGRAADFKSGIQQRISPVTEQVHQRIHQSQSQLAALQERLKKQIPHDQESLKQTLDSILAELDSLVKSAQSIPSHAQQAAQPYLDGIFEASEHIKKEITRNDVPLGTKASNVLAYSQEKLAPVLEQIQNFLLKKKNESVDAAEEVQHRAADKAEQVEDKTTTSKQ</sequence>
<dbReference type="SUPFAM" id="SSF63570">
    <property type="entry name" value="PABC (PABP) domain"/>
    <property type="match status" value="1"/>
</dbReference>
<keyword evidence="4" id="KW-0143">Chaperone</keyword>
<keyword evidence="5" id="KW-0539">Nucleus</keyword>
<dbReference type="AlphaFoldDB" id="A0A9P6VX11"/>
<dbReference type="SUPFAM" id="SSF54928">
    <property type="entry name" value="RNA-binding domain, RBD"/>
    <property type="match status" value="1"/>
</dbReference>
<feature type="region of interest" description="Disordered" evidence="7">
    <location>
        <begin position="330"/>
        <end position="371"/>
    </location>
</feature>
<evidence type="ECO:0000259" key="8">
    <source>
        <dbReference type="PROSITE" id="PS50076"/>
    </source>
</evidence>
<evidence type="ECO:0000256" key="4">
    <source>
        <dbReference type="ARBA" id="ARBA00023186"/>
    </source>
</evidence>
<dbReference type="Gene3D" id="1.10.1900.10">
    <property type="entry name" value="c-terminal domain of poly(a) binding protein"/>
    <property type="match status" value="1"/>
</dbReference>
<feature type="region of interest" description="Disordered" evidence="7">
    <location>
        <begin position="715"/>
        <end position="741"/>
    </location>
</feature>
<organism evidence="10 11">
    <name type="scientific">Rhodotorula mucilaginosa</name>
    <name type="common">Yeast</name>
    <name type="synonym">Rhodotorula rubra</name>
    <dbReference type="NCBI Taxonomy" id="5537"/>
    <lineage>
        <taxon>Eukaryota</taxon>
        <taxon>Fungi</taxon>
        <taxon>Dikarya</taxon>
        <taxon>Basidiomycota</taxon>
        <taxon>Pucciniomycotina</taxon>
        <taxon>Microbotryomycetes</taxon>
        <taxon>Sporidiobolales</taxon>
        <taxon>Sporidiobolaceae</taxon>
        <taxon>Rhodotorula</taxon>
    </lineage>
</organism>
<dbReference type="PANTHER" id="PTHR44313:SF1">
    <property type="entry name" value="DNAJ HOMOLOG SUBFAMILY C MEMBER 17"/>
    <property type="match status" value="1"/>
</dbReference>
<evidence type="ECO:0000259" key="9">
    <source>
        <dbReference type="PROSITE" id="PS50102"/>
    </source>
</evidence>
<feature type="compositionally biased region" description="Low complexity" evidence="7">
    <location>
        <begin position="666"/>
        <end position="689"/>
    </location>
</feature>
<feature type="region of interest" description="Disordered" evidence="7">
    <location>
        <begin position="637"/>
        <end position="689"/>
    </location>
</feature>
<dbReference type="OrthoDB" id="376826at2759"/>
<dbReference type="Pfam" id="PF00226">
    <property type="entry name" value="DnaJ"/>
    <property type="match status" value="1"/>
</dbReference>
<dbReference type="InterPro" id="IPR000504">
    <property type="entry name" value="RRM_dom"/>
</dbReference>
<evidence type="ECO:0000256" key="6">
    <source>
        <dbReference type="PROSITE-ProRule" id="PRU00176"/>
    </source>
</evidence>
<feature type="compositionally biased region" description="Low complexity" evidence="7">
    <location>
        <begin position="341"/>
        <end position="355"/>
    </location>
</feature>
<protein>
    <recommendedName>
        <fullName evidence="12">J domain-containing protein</fullName>
    </recommendedName>
</protein>
<dbReference type="SMART" id="SM00271">
    <property type="entry name" value="DnaJ"/>
    <property type="match status" value="1"/>
</dbReference>
<feature type="compositionally biased region" description="Basic and acidic residues" evidence="7">
    <location>
        <begin position="101"/>
        <end position="136"/>
    </location>
</feature>
<evidence type="ECO:0000256" key="2">
    <source>
        <dbReference type="ARBA" id="ARBA00004496"/>
    </source>
</evidence>
<gene>
    <name evidence="10" type="ORF">C6P46_005881</name>
</gene>
<dbReference type="Pfam" id="PF00076">
    <property type="entry name" value="RRM_1"/>
    <property type="match status" value="1"/>
</dbReference>
<feature type="region of interest" description="Disordered" evidence="7">
    <location>
        <begin position="572"/>
        <end position="625"/>
    </location>
</feature>
<dbReference type="PRINTS" id="PR00625">
    <property type="entry name" value="JDOMAIN"/>
</dbReference>
<feature type="compositionally biased region" description="Low complexity" evidence="7">
    <location>
        <begin position="637"/>
        <end position="646"/>
    </location>
</feature>
<feature type="region of interest" description="Disordered" evidence="7">
    <location>
        <begin position="275"/>
        <end position="313"/>
    </location>
</feature>
<dbReference type="InterPro" id="IPR012677">
    <property type="entry name" value="Nucleotide-bd_a/b_plait_sf"/>
</dbReference>
<dbReference type="InterPro" id="IPR035979">
    <property type="entry name" value="RBD_domain_sf"/>
</dbReference>
<dbReference type="InterPro" id="IPR036053">
    <property type="entry name" value="PABP-dom"/>
</dbReference>
<evidence type="ECO:0000256" key="3">
    <source>
        <dbReference type="ARBA" id="ARBA00022490"/>
    </source>
</evidence>
<feature type="region of interest" description="Disordered" evidence="7">
    <location>
        <begin position="101"/>
        <end position="175"/>
    </location>
</feature>
<comment type="caution">
    <text evidence="10">The sequence shown here is derived from an EMBL/GenBank/DDBJ whole genome shotgun (WGS) entry which is preliminary data.</text>
</comment>
<dbReference type="GO" id="GO:0005737">
    <property type="term" value="C:cytoplasm"/>
    <property type="evidence" value="ECO:0007669"/>
    <property type="project" value="UniProtKB-SubCell"/>
</dbReference>
<dbReference type="InterPro" id="IPR036869">
    <property type="entry name" value="J_dom_sf"/>
</dbReference>
<evidence type="ECO:0000313" key="11">
    <source>
        <dbReference type="Proteomes" id="UP000777482"/>
    </source>
</evidence>
<feature type="domain" description="J" evidence="8">
    <location>
        <begin position="7"/>
        <end position="72"/>
    </location>
</feature>
<proteinExistence type="predicted"/>
<comment type="subcellular location">
    <subcellularLocation>
        <location evidence="2">Cytoplasm</location>
    </subcellularLocation>
    <subcellularLocation>
        <location evidence="1">Nucleus</location>
    </subcellularLocation>
</comment>
<dbReference type="Proteomes" id="UP000777482">
    <property type="component" value="Unassembled WGS sequence"/>
</dbReference>
<dbReference type="CDD" id="cd06257">
    <property type="entry name" value="DnaJ"/>
    <property type="match status" value="1"/>
</dbReference>
<reference evidence="10 11" key="1">
    <citation type="submission" date="2020-11" db="EMBL/GenBank/DDBJ databases">
        <title>Kefir isolates.</title>
        <authorList>
            <person name="Marcisauskas S."/>
            <person name="Kim Y."/>
            <person name="Blasche S."/>
        </authorList>
    </citation>
    <scope>NUCLEOTIDE SEQUENCE [LARGE SCALE GENOMIC DNA]</scope>
    <source>
        <strain evidence="10 11">KR</strain>
    </source>
</reference>
<evidence type="ECO:0000256" key="7">
    <source>
        <dbReference type="SAM" id="MobiDB-lite"/>
    </source>
</evidence>
<accession>A0A9P6VX11</accession>
<feature type="region of interest" description="Disordered" evidence="7">
    <location>
        <begin position="1235"/>
        <end position="1259"/>
    </location>
</feature>
<feature type="compositionally biased region" description="Pro residues" evidence="7">
    <location>
        <begin position="356"/>
        <end position="367"/>
    </location>
</feature>
<dbReference type="Gene3D" id="3.30.70.330">
    <property type="match status" value="2"/>
</dbReference>
<dbReference type="GO" id="GO:0003723">
    <property type="term" value="F:RNA binding"/>
    <property type="evidence" value="ECO:0007669"/>
    <property type="project" value="UniProtKB-UniRule"/>
</dbReference>
<feature type="compositionally biased region" description="Low complexity" evidence="7">
    <location>
        <begin position="586"/>
        <end position="604"/>
    </location>
</feature>
<evidence type="ECO:0008006" key="12">
    <source>
        <dbReference type="Google" id="ProtNLM"/>
    </source>
</evidence>
<feature type="compositionally biased region" description="Low complexity" evidence="7">
    <location>
        <begin position="615"/>
        <end position="625"/>
    </location>
</feature>
<dbReference type="InterPro" id="IPR001623">
    <property type="entry name" value="DnaJ_domain"/>
</dbReference>
<dbReference type="PANTHER" id="PTHR44313">
    <property type="entry name" value="DNAJ HOMOLOG SUBFAMILY C MEMBER 17"/>
    <property type="match status" value="1"/>
</dbReference>
<dbReference type="GO" id="GO:0000390">
    <property type="term" value="P:spliceosomal complex disassembly"/>
    <property type="evidence" value="ECO:0007669"/>
    <property type="project" value="TreeGrafter"/>
</dbReference>
<feature type="domain" description="RRM" evidence="9">
    <location>
        <begin position="492"/>
        <end position="574"/>
    </location>
</feature>
<evidence type="ECO:0000256" key="1">
    <source>
        <dbReference type="ARBA" id="ARBA00004123"/>
    </source>
</evidence>